<reference evidence="1 2" key="1">
    <citation type="submission" date="2018-04" db="EMBL/GenBank/DDBJ databases">
        <title>Genomic Encyclopedia of Type Strains, Phase IV (KMG-IV): sequencing the most valuable type-strain genomes for metagenomic binning, comparative biology and taxonomic classification.</title>
        <authorList>
            <person name="Goeker M."/>
        </authorList>
    </citation>
    <scope>NUCLEOTIDE SEQUENCE [LARGE SCALE GENOMIC DNA]</scope>
    <source>
        <strain evidence="1 2">DSM 26588</strain>
    </source>
</reference>
<comment type="caution">
    <text evidence="1">The sequence shown here is derived from an EMBL/GenBank/DDBJ whole genome shotgun (WGS) entry which is preliminary data.</text>
</comment>
<proteinExistence type="predicted"/>
<evidence type="ECO:0000313" key="1">
    <source>
        <dbReference type="EMBL" id="PVY59644.1"/>
    </source>
</evidence>
<dbReference type="AlphaFoldDB" id="A0A2U1CFG4"/>
<organism evidence="1 2">
    <name type="scientific">Intestinimonas butyriciproducens</name>
    <dbReference type="NCBI Taxonomy" id="1297617"/>
    <lineage>
        <taxon>Bacteria</taxon>
        <taxon>Bacillati</taxon>
        <taxon>Bacillota</taxon>
        <taxon>Clostridia</taxon>
        <taxon>Eubacteriales</taxon>
        <taxon>Intestinimonas</taxon>
    </lineage>
</organism>
<accession>A0A2U1CFG4</accession>
<evidence type="ECO:0000313" key="2">
    <source>
        <dbReference type="Proteomes" id="UP000245778"/>
    </source>
</evidence>
<dbReference type="GeneID" id="93228107"/>
<dbReference type="Proteomes" id="UP000245778">
    <property type="component" value="Unassembled WGS sequence"/>
</dbReference>
<protein>
    <submittedName>
        <fullName evidence="1">Uncharacterized protein</fullName>
    </submittedName>
</protein>
<name>A0A2U1CFG4_9FIRM</name>
<dbReference type="EMBL" id="QEKK01000001">
    <property type="protein sequence ID" value="PVY59644.1"/>
    <property type="molecule type" value="Genomic_DNA"/>
</dbReference>
<gene>
    <name evidence="1" type="ORF">C7373_101158</name>
</gene>
<dbReference type="RefSeq" id="WP_116721406.1">
    <property type="nucleotide sequence ID" value="NZ_CP011524.1"/>
</dbReference>
<sequence>MNDYKNSVEAAGIGRTAQLCQDAMIEMLTELFKGKKYNGQNGRKPLKVYKQDLPIPEENDEDADTDAAAAPYIVVRMIGGQIPDDDSPQEVEFSLTVCAYDTGTEREGFQDVANIKEDIVQRVCTAPYFGGAFTVKKPITWALQTEDSHPYYFGACFLKCTAPSMTQDTELYRLL</sequence>
<dbReference type="OrthoDB" id="9802878at2"/>